<feature type="binding site" evidence="5">
    <location>
        <position position="48"/>
    </location>
    <ligand>
        <name>Mg(2+)</name>
        <dbReference type="ChEBI" id="CHEBI:18420"/>
    </ligand>
</feature>
<accession>A0A6L5JUZ8</accession>
<proteinExistence type="predicted"/>
<dbReference type="EMBL" id="WIXJ01000002">
    <property type="protein sequence ID" value="MQY51039.1"/>
    <property type="molecule type" value="Genomic_DNA"/>
</dbReference>
<comment type="caution">
    <text evidence="8">The sequence shown here is derived from an EMBL/GenBank/DDBJ whole genome shotgun (WGS) entry which is preliminary data.</text>
</comment>
<dbReference type="InterPro" id="IPR033715">
    <property type="entry name" value="GDPMH"/>
</dbReference>
<dbReference type="InterPro" id="IPR015797">
    <property type="entry name" value="NUDIX_hydrolase-like_dom_sf"/>
</dbReference>
<dbReference type="GO" id="GO:0008727">
    <property type="term" value="F:GDP-mannose mannosyl hydrolase activity"/>
    <property type="evidence" value="ECO:0007669"/>
    <property type="project" value="InterPro"/>
</dbReference>
<gene>
    <name evidence="8" type="ORF">GHK24_04505</name>
</gene>
<evidence type="ECO:0000256" key="2">
    <source>
        <dbReference type="ARBA" id="ARBA00022801"/>
    </source>
</evidence>
<feature type="domain" description="Nudix hydrolase" evidence="7">
    <location>
        <begin position="14"/>
        <end position="159"/>
    </location>
</feature>
<keyword evidence="1 5" id="KW-0479">Metal-binding</keyword>
<dbReference type="CDD" id="cd03430">
    <property type="entry name" value="NUDIX_GDPMH_NudD"/>
    <property type="match status" value="1"/>
</dbReference>
<dbReference type="InterPro" id="IPR000086">
    <property type="entry name" value="NUDIX_hydrolase_dom"/>
</dbReference>
<evidence type="ECO:0000256" key="4">
    <source>
        <dbReference type="PIRSR" id="PIRSR037599-1"/>
    </source>
</evidence>
<sequence>MLDANTFLHVVSATPLVAIDLVLLRAPGEVLLGLRNNRPAQGFWFVPGGRIRKNETIRAAMARITAAELGLPLADLPGAPRPIGHFEHFYPDSFAGSAEEIGVSTHYVVLAYALTVPADFQVPHADSQHAELRWWSLHEARTAAAVHPLSQAYLAAERLACA</sequence>
<evidence type="ECO:0000313" key="8">
    <source>
        <dbReference type="EMBL" id="MQY51039.1"/>
    </source>
</evidence>
<dbReference type="Gene3D" id="3.90.79.10">
    <property type="entry name" value="Nucleoside Triphosphate Pyrophosphohydrolase"/>
    <property type="match status" value="1"/>
</dbReference>
<dbReference type="GO" id="GO:0046872">
    <property type="term" value="F:metal ion binding"/>
    <property type="evidence" value="ECO:0007669"/>
    <property type="project" value="UniProtKB-KW"/>
</dbReference>
<comment type="cofactor">
    <cofactor evidence="5">
        <name>Mg(2+)</name>
        <dbReference type="ChEBI" id="CHEBI:18420"/>
    </cofactor>
    <text evidence="5">Binds 1 Mg(2+) ion per subunit.</text>
</comment>
<dbReference type="PANTHER" id="PTHR43046">
    <property type="entry name" value="GDP-MANNOSE MANNOSYL HYDROLASE"/>
    <property type="match status" value="1"/>
</dbReference>
<feature type="site" description="Critical for catalysis" evidence="4">
    <location>
        <position position="129"/>
    </location>
</feature>
<evidence type="ECO:0000256" key="6">
    <source>
        <dbReference type="PIRSR" id="PIRSR037599-4"/>
    </source>
</evidence>
<dbReference type="Pfam" id="PF00293">
    <property type="entry name" value="NUDIX"/>
    <property type="match status" value="1"/>
</dbReference>
<keyword evidence="2" id="KW-0378">Hydrolase</keyword>
<dbReference type="PROSITE" id="PS51462">
    <property type="entry name" value="NUDIX"/>
    <property type="match status" value="1"/>
</dbReference>
<feature type="binding site" evidence="5">
    <location>
        <position position="128"/>
    </location>
    <ligand>
        <name>Mg(2+)</name>
        <dbReference type="ChEBI" id="CHEBI:18420"/>
    </ligand>
</feature>
<protein>
    <submittedName>
        <fullName evidence="8">DUF4916 domain-containing protein</fullName>
    </submittedName>
</protein>
<evidence type="ECO:0000313" key="9">
    <source>
        <dbReference type="Proteomes" id="UP000480275"/>
    </source>
</evidence>
<organism evidence="8 9">
    <name type="scientific">Rhodocyclus tenuis</name>
    <name type="common">Rhodospirillum tenue</name>
    <dbReference type="NCBI Taxonomy" id="1066"/>
    <lineage>
        <taxon>Bacteria</taxon>
        <taxon>Pseudomonadati</taxon>
        <taxon>Pseudomonadota</taxon>
        <taxon>Betaproteobacteria</taxon>
        <taxon>Rhodocyclales</taxon>
        <taxon>Rhodocyclaceae</taxon>
        <taxon>Rhodocyclus</taxon>
    </lineage>
</organism>
<dbReference type="SUPFAM" id="SSF55811">
    <property type="entry name" value="Nudix"/>
    <property type="match status" value="1"/>
</dbReference>
<dbReference type="AlphaFoldDB" id="A0A6L5JUZ8"/>
<evidence type="ECO:0000256" key="3">
    <source>
        <dbReference type="ARBA" id="ARBA00022842"/>
    </source>
</evidence>
<reference evidence="8 9" key="1">
    <citation type="submission" date="2019-10" db="EMBL/GenBank/DDBJ databases">
        <title>Whole-genome sequence of the purple nonsulfur photosynthetic bacterium Rhodocyclus tenuis.</title>
        <authorList>
            <person name="Kyndt J.A."/>
            <person name="Meyer T.E."/>
        </authorList>
    </citation>
    <scope>NUCLEOTIDE SEQUENCE [LARGE SCALE GENOMIC DNA]</scope>
    <source>
        <strain evidence="8 9">DSM 110</strain>
    </source>
</reference>
<evidence type="ECO:0000259" key="7">
    <source>
        <dbReference type="PROSITE" id="PS51462"/>
    </source>
</evidence>
<name>A0A6L5JUZ8_RHOTE</name>
<evidence type="ECO:0000256" key="5">
    <source>
        <dbReference type="PIRSR" id="PIRSR037599-3"/>
    </source>
</evidence>
<feature type="binding site" evidence="5">
    <location>
        <position position="68"/>
    </location>
    <ligand>
        <name>Mg(2+)</name>
        <dbReference type="ChEBI" id="CHEBI:18420"/>
    </ligand>
</feature>
<feature type="short sequence motif" description="Nudix box" evidence="6">
    <location>
        <begin position="49"/>
        <end position="70"/>
    </location>
</feature>
<dbReference type="PIRSF" id="PIRSF037599">
    <property type="entry name" value="GDPMH"/>
    <property type="match status" value="1"/>
</dbReference>
<dbReference type="OrthoDB" id="542521at2"/>
<dbReference type="PANTHER" id="PTHR43046:SF12">
    <property type="entry name" value="GDP-MANNOSE MANNOSYL HYDROLASE"/>
    <property type="match status" value="1"/>
</dbReference>
<keyword evidence="3 5" id="KW-0460">Magnesium</keyword>
<evidence type="ECO:0000256" key="1">
    <source>
        <dbReference type="ARBA" id="ARBA00022723"/>
    </source>
</evidence>
<dbReference type="Proteomes" id="UP000480275">
    <property type="component" value="Unassembled WGS sequence"/>
</dbReference>